<keyword evidence="2" id="KW-1185">Reference proteome</keyword>
<dbReference type="AlphaFoldDB" id="A0A067SIQ8"/>
<evidence type="ECO:0000313" key="2">
    <source>
        <dbReference type="Proteomes" id="UP000027222"/>
    </source>
</evidence>
<name>A0A067SIQ8_GALM3</name>
<dbReference type="Proteomes" id="UP000027222">
    <property type="component" value="Unassembled WGS sequence"/>
</dbReference>
<gene>
    <name evidence="1" type="ORF">GALMADRAFT_214212</name>
</gene>
<reference evidence="2" key="1">
    <citation type="journal article" date="2014" name="Proc. Natl. Acad. Sci. U.S.A.">
        <title>Extensive sampling of basidiomycete genomes demonstrates inadequacy of the white-rot/brown-rot paradigm for wood decay fungi.</title>
        <authorList>
            <person name="Riley R."/>
            <person name="Salamov A.A."/>
            <person name="Brown D.W."/>
            <person name="Nagy L.G."/>
            <person name="Floudas D."/>
            <person name="Held B.W."/>
            <person name="Levasseur A."/>
            <person name="Lombard V."/>
            <person name="Morin E."/>
            <person name="Otillar R."/>
            <person name="Lindquist E.A."/>
            <person name="Sun H."/>
            <person name="LaButti K.M."/>
            <person name="Schmutz J."/>
            <person name="Jabbour D."/>
            <person name="Luo H."/>
            <person name="Baker S.E."/>
            <person name="Pisabarro A.G."/>
            <person name="Walton J.D."/>
            <person name="Blanchette R.A."/>
            <person name="Henrissat B."/>
            <person name="Martin F."/>
            <person name="Cullen D."/>
            <person name="Hibbett D.S."/>
            <person name="Grigoriev I.V."/>
        </authorList>
    </citation>
    <scope>NUCLEOTIDE SEQUENCE [LARGE SCALE GENOMIC DNA]</scope>
    <source>
        <strain evidence="2">CBS 339.88</strain>
    </source>
</reference>
<evidence type="ECO:0000313" key="1">
    <source>
        <dbReference type="EMBL" id="KDR70825.1"/>
    </source>
</evidence>
<dbReference type="EMBL" id="KL142395">
    <property type="protein sequence ID" value="KDR70825.1"/>
    <property type="molecule type" value="Genomic_DNA"/>
</dbReference>
<organism evidence="1 2">
    <name type="scientific">Galerina marginata (strain CBS 339.88)</name>
    <dbReference type="NCBI Taxonomy" id="685588"/>
    <lineage>
        <taxon>Eukaryota</taxon>
        <taxon>Fungi</taxon>
        <taxon>Dikarya</taxon>
        <taxon>Basidiomycota</taxon>
        <taxon>Agaricomycotina</taxon>
        <taxon>Agaricomycetes</taxon>
        <taxon>Agaricomycetidae</taxon>
        <taxon>Agaricales</taxon>
        <taxon>Agaricineae</taxon>
        <taxon>Strophariaceae</taxon>
        <taxon>Galerina</taxon>
    </lineage>
</organism>
<proteinExistence type="predicted"/>
<accession>A0A067SIQ8</accession>
<dbReference type="HOGENOM" id="CLU_950103_0_0_1"/>
<sequence length="293" mass="31560">MAKEQPGTHRSQIPRIQLGVEFAVAARAHGMTVGAGAVDISTRHEGWIDADLDSVGRCLRREETGAAAAGSRSASDAGAASLLKLNKGTAFTLCNVRYPSRIQIGVIDPSSSDASSTSNVGGILDCIGCHWRSFNDTDVEFINYQQAPYQTSTFNIRCLAKAEVPAIVEAPSAANDHLNVDTTLVPFWPVSQSTGLQFDLTPWHIPGRHRQTKAPPALRSSIPSPCFRASVSAYPRDAEKNVPYTDGNGNGNEEYSPWRSSMLNPNPAATCQLSTYFLCLLSFKNDEDSSVSV</sequence>
<protein>
    <submittedName>
        <fullName evidence="1">Uncharacterized protein</fullName>
    </submittedName>
</protein>